<keyword evidence="1" id="KW-0479">Metal-binding</keyword>
<dbReference type="InterPro" id="IPR001965">
    <property type="entry name" value="Znf_PHD"/>
</dbReference>
<dbReference type="Proteomes" id="UP001153714">
    <property type="component" value="Chromosome 11"/>
</dbReference>
<dbReference type="GO" id="GO:0008270">
    <property type="term" value="F:zinc ion binding"/>
    <property type="evidence" value="ECO:0007669"/>
    <property type="project" value="UniProtKB-KW"/>
</dbReference>
<evidence type="ECO:0000256" key="4">
    <source>
        <dbReference type="SAM" id="Coils"/>
    </source>
</evidence>
<dbReference type="Pfam" id="PF25298">
    <property type="entry name" value="Baculo_FP_2nd"/>
    <property type="match status" value="1"/>
</dbReference>
<evidence type="ECO:0000313" key="7">
    <source>
        <dbReference type="Proteomes" id="UP001153714"/>
    </source>
</evidence>
<keyword evidence="2" id="KW-0863">Zinc-finger</keyword>
<reference evidence="6" key="1">
    <citation type="submission" date="2021-12" db="EMBL/GenBank/DDBJ databases">
        <authorList>
            <person name="King R."/>
        </authorList>
    </citation>
    <scope>NUCLEOTIDE SEQUENCE</scope>
</reference>
<keyword evidence="3" id="KW-0862">Zinc</keyword>
<evidence type="ECO:0000256" key="2">
    <source>
        <dbReference type="ARBA" id="ARBA00022771"/>
    </source>
</evidence>
<reference evidence="6" key="2">
    <citation type="submission" date="2022-10" db="EMBL/GenBank/DDBJ databases">
        <authorList>
            <consortium name="ENA_rothamsted_submissions"/>
            <consortium name="culmorum"/>
            <person name="King R."/>
        </authorList>
    </citation>
    <scope>NUCLEOTIDE SEQUENCE</scope>
</reference>
<feature type="coiled-coil region" evidence="4">
    <location>
        <begin position="157"/>
        <end position="191"/>
    </location>
</feature>
<dbReference type="SUPFAM" id="SSF57903">
    <property type="entry name" value="FYVE/PHD zinc finger"/>
    <property type="match status" value="1"/>
</dbReference>
<evidence type="ECO:0000256" key="3">
    <source>
        <dbReference type="ARBA" id="ARBA00022833"/>
    </source>
</evidence>
<dbReference type="OrthoDB" id="7477775at2759"/>
<evidence type="ECO:0000259" key="5">
    <source>
        <dbReference type="SMART" id="SM00249"/>
    </source>
</evidence>
<dbReference type="InterPro" id="IPR004244">
    <property type="entry name" value="Transposase_22"/>
</dbReference>
<dbReference type="Gene3D" id="3.30.40.10">
    <property type="entry name" value="Zinc/RING finger domain, C3HC4 (zinc finger)"/>
    <property type="match status" value="1"/>
</dbReference>
<dbReference type="EMBL" id="OU893342">
    <property type="protein sequence ID" value="CAG9783686.1"/>
    <property type="molecule type" value="Genomic_DNA"/>
</dbReference>
<feature type="domain" description="Zinc finger PHD-type" evidence="5">
    <location>
        <begin position="3"/>
        <end position="51"/>
    </location>
</feature>
<dbReference type="PROSITE" id="PS01359">
    <property type="entry name" value="ZF_PHD_1"/>
    <property type="match status" value="1"/>
</dbReference>
<dbReference type="AlphaFoldDB" id="A0A9N9QUP7"/>
<sequence length="352" mass="40036">MVKCNSCDSDIKQKESVLSCSRPACKLQYHLACVPNKQGNPSSTWVCPACKIKQTRRGDNSDTPVKTTCSEEEFVNTKSRSRNPPAVSGSGSVDEEKPYDILATIRSELEQVFRRELPNFLAKVTESVSKALESKFLELEKTVRTVSDLYDGIKSTVEKSTSSVKKLQTENKNLNDQIKTLQTKLNNMEEASLRQEQWSRLQNIEIVGVPEAKEESLPDVLNNIVKHLNVPLDPHELDFIHRIQAKRQVKGQPRSLVIRFQNRNKRDAILSAARKCGGITSRDIGMQGELKNIYINEHLTIHNKQLLSSCKKKAKTNNYKFVWTKNCRIYTRKAENSPYLLISCEDDLKKII</sequence>
<dbReference type="PANTHER" id="PTHR11505">
    <property type="entry name" value="L1 TRANSPOSABLE ELEMENT-RELATED"/>
    <property type="match status" value="1"/>
</dbReference>
<evidence type="ECO:0000313" key="6">
    <source>
        <dbReference type="EMBL" id="CAG9783686.1"/>
    </source>
</evidence>
<organism evidence="6 7">
    <name type="scientific">Diatraea saccharalis</name>
    <name type="common">sugarcane borer</name>
    <dbReference type="NCBI Taxonomy" id="40085"/>
    <lineage>
        <taxon>Eukaryota</taxon>
        <taxon>Metazoa</taxon>
        <taxon>Ecdysozoa</taxon>
        <taxon>Arthropoda</taxon>
        <taxon>Hexapoda</taxon>
        <taxon>Insecta</taxon>
        <taxon>Pterygota</taxon>
        <taxon>Neoptera</taxon>
        <taxon>Endopterygota</taxon>
        <taxon>Lepidoptera</taxon>
        <taxon>Glossata</taxon>
        <taxon>Ditrysia</taxon>
        <taxon>Pyraloidea</taxon>
        <taxon>Crambidae</taxon>
        <taxon>Crambinae</taxon>
        <taxon>Diatraea</taxon>
    </lineage>
</organism>
<proteinExistence type="predicted"/>
<dbReference type="InterPro" id="IPR011011">
    <property type="entry name" value="Znf_FYVE_PHD"/>
</dbReference>
<accession>A0A9N9QUP7</accession>
<evidence type="ECO:0000256" key="1">
    <source>
        <dbReference type="ARBA" id="ARBA00022723"/>
    </source>
</evidence>
<keyword evidence="4" id="KW-0175">Coiled coil</keyword>
<dbReference type="InterPro" id="IPR013083">
    <property type="entry name" value="Znf_RING/FYVE/PHD"/>
</dbReference>
<dbReference type="InterPro" id="IPR057251">
    <property type="entry name" value="FP_C"/>
</dbReference>
<dbReference type="SMART" id="SM00249">
    <property type="entry name" value="PHD"/>
    <property type="match status" value="1"/>
</dbReference>
<keyword evidence="7" id="KW-1185">Reference proteome</keyword>
<dbReference type="InterPro" id="IPR019786">
    <property type="entry name" value="Zinc_finger_PHD-type_CS"/>
</dbReference>
<gene>
    <name evidence="6" type="ORF">DIATSA_LOCUS1843</name>
</gene>
<name>A0A9N9QUP7_9NEOP</name>
<protein>
    <recommendedName>
        <fullName evidence="5">Zinc finger PHD-type domain-containing protein</fullName>
    </recommendedName>
</protein>
<dbReference type="Gene3D" id="3.30.70.1820">
    <property type="entry name" value="L1 transposable element, RRM domain"/>
    <property type="match status" value="1"/>
</dbReference>